<dbReference type="Proteomes" id="UP000078572">
    <property type="component" value="Chromosome 2"/>
</dbReference>
<dbReference type="Pfam" id="PF13188">
    <property type="entry name" value="PAS_8"/>
    <property type="match status" value="1"/>
</dbReference>
<accession>A0A192A6F9</accession>
<dbReference type="SMART" id="SM00421">
    <property type="entry name" value="HTH_LUXR"/>
    <property type="match status" value="1"/>
</dbReference>
<dbReference type="Gene3D" id="1.10.10.10">
    <property type="entry name" value="Winged helix-like DNA-binding domain superfamily/Winged helix DNA-binding domain"/>
    <property type="match status" value="1"/>
</dbReference>
<dbReference type="Gene3D" id="3.30.450.20">
    <property type="entry name" value="PAS domain"/>
    <property type="match status" value="1"/>
</dbReference>
<dbReference type="GO" id="GO:0006355">
    <property type="term" value="P:regulation of DNA-templated transcription"/>
    <property type="evidence" value="ECO:0007669"/>
    <property type="project" value="InterPro"/>
</dbReference>
<dbReference type="EMBL" id="CP016023">
    <property type="protein sequence ID" value="ANJ75872.1"/>
    <property type="molecule type" value="Genomic_DNA"/>
</dbReference>
<sequence>MASERSADNVIAALYSAAVDPKGWNTALEALRHLADARAANCFVHDAITERFLEYRFVGYSTQWADDYAKHYHSLDLARGVLLRQPAGTMYPMHRYVPNSVVARSEYYQDFYVPEGLRYSCGGTLFDGNRRLILAVHRPVGHRPYEQHTVRELQRVLHHLPHVFRVKDMAMRGHDSATLSSAALAALPRGVVIVDAGMGIHYANPAAEALLHQSTGLRVSANRLGCTVPALAPLLVRRVRAACDAMPQVDPVPLYMTDESGRVSIEMHVVPLQPHLAADVMPAQPMAMVLLRCPFYRTEWPRSAHRPYGLTHAEMAALAAMIEGLTPGEHAERSGIRISTVRSQIKAILAKTGCRRIAEVVALFAAVDVPHPDQSAA</sequence>
<organism evidence="1 2">
    <name type="scientific">Ralstonia insidiosa</name>
    <dbReference type="NCBI Taxonomy" id="190721"/>
    <lineage>
        <taxon>Bacteria</taxon>
        <taxon>Pseudomonadati</taxon>
        <taxon>Pseudomonadota</taxon>
        <taxon>Betaproteobacteria</taxon>
        <taxon>Burkholderiales</taxon>
        <taxon>Burkholderiaceae</taxon>
        <taxon>Ralstonia</taxon>
    </lineage>
</organism>
<dbReference type="InterPro" id="IPR000014">
    <property type="entry name" value="PAS"/>
</dbReference>
<proteinExistence type="predicted"/>
<dbReference type="AlphaFoldDB" id="A0A192A6F9"/>
<gene>
    <name evidence="1" type="ORF">A9Y76_25770</name>
</gene>
<name>A0A192A6F9_9RALS</name>
<evidence type="ECO:0000313" key="1">
    <source>
        <dbReference type="EMBL" id="ANJ75872.1"/>
    </source>
</evidence>
<keyword evidence="2" id="KW-1185">Reference proteome</keyword>
<dbReference type="GO" id="GO:0003677">
    <property type="term" value="F:DNA binding"/>
    <property type="evidence" value="ECO:0007669"/>
    <property type="project" value="InterPro"/>
</dbReference>
<evidence type="ECO:0000313" key="2">
    <source>
        <dbReference type="Proteomes" id="UP000078572"/>
    </source>
</evidence>
<dbReference type="GeneID" id="61529457"/>
<dbReference type="OrthoDB" id="5497412at2"/>
<dbReference type="InterPro" id="IPR016032">
    <property type="entry name" value="Sig_transdc_resp-reg_C-effctor"/>
</dbReference>
<reference evidence="2" key="1">
    <citation type="submission" date="2016-06" db="EMBL/GenBank/DDBJ databases">
        <authorList>
            <person name="Xu Y."/>
            <person name="Nagy A."/>
            <person name="Yan X."/>
            <person name="Kim S.W."/>
            <person name="Haley B."/>
            <person name="Liu N.T."/>
            <person name="Nou X."/>
        </authorList>
    </citation>
    <scope>NUCLEOTIDE SEQUENCE [LARGE SCALE GENOMIC DNA]</scope>
    <source>
        <strain evidence="2">ATCC 49129</strain>
    </source>
</reference>
<dbReference type="InterPro" id="IPR000792">
    <property type="entry name" value="Tscrpt_reg_LuxR_C"/>
</dbReference>
<dbReference type="STRING" id="190721.ACS15_5599"/>
<dbReference type="RefSeq" id="WP_064808764.1">
    <property type="nucleotide sequence ID" value="NZ_CP016023.1"/>
</dbReference>
<protein>
    <submittedName>
        <fullName evidence="1">LuxR family transcriptional regulator</fullName>
    </submittedName>
</protein>
<dbReference type="InterPro" id="IPR036388">
    <property type="entry name" value="WH-like_DNA-bd_sf"/>
</dbReference>
<dbReference type="SUPFAM" id="SSF46894">
    <property type="entry name" value="C-terminal effector domain of the bipartite response regulators"/>
    <property type="match status" value="1"/>
</dbReference>